<dbReference type="RefSeq" id="WP_123845633.1">
    <property type="nucleotide sequence ID" value="NZ_RPDH01000001.1"/>
</dbReference>
<evidence type="ECO:0000313" key="2">
    <source>
        <dbReference type="Proteomes" id="UP000278351"/>
    </source>
</evidence>
<sequence>MENIIREKLSGIEKEMNVRILYACESGSRAWGFASSDSDFDVRFIYAAHRDDYLSIREQRDVIEVPVNEVLDISGWDLRKTLRLFLKSNAPLYEWLQSPVCYRQHDDFAAKILQLMPDYFSNRAGCHHYLSMAANTFENDLHGGEVRLKKYFYALRPALAALWIVNNETLPPMEFRLLRTQVDDEPWQDAVDALLALKIQSNEKTMVPSHPLLHQWLQSTLDYCRAKAMHLQPHREQYEPLDNMFRKFIAP</sequence>
<dbReference type="PANTHER" id="PTHR34817:SF2">
    <property type="entry name" value="NUCLEOTIDYLTRANSFERASE"/>
    <property type="match status" value="1"/>
</dbReference>
<dbReference type="InterPro" id="IPR018775">
    <property type="entry name" value="RlaP"/>
</dbReference>
<keyword evidence="1" id="KW-0808">Transferase</keyword>
<dbReference type="AlphaFoldDB" id="A0A3N4QAU5"/>
<protein>
    <submittedName>
        <fullName evidence="1">Nucleotidyltransferase domain-containing protein</fullName>
    </submittedName>
</protein>
<evidence type="ECO:0000313" key="1">
    <source>
        <dbReference type="EMBL" id="RPE13117.1"/>
    </source>
</evidence>
<accession>A0A3N4QAU5</accession>
<reference evidence="1 2" key="1">
    <citation type="submission" date="2018-11" db="EMBL/GenBank/DDBJ databases">
        <title>Chitinophaga lutea sp.nov., isolate from arsenic contaminated soil.</title>
        <authorList>
            <person name="Zong Y."/>
        </authorList>
    </citation>
    <scope>NUCLEOTIDE SEQUENCE [LARGE SCALE GENOMIC DNA]</scope>
    <source>
        <strain evidence="1 2">ZY74</strain>
    </source>
</reference>
<comment type="caution">
    <text evidence="1">The sequence shown here is derived from an EMBL/GenBank/DDBJ whole genome shotgun (WGS) entry which is preliminary data.</text>
</comment>
<name>A0A3N4QAU5_9BACT</name>
<organism evidence="1 2">
    <name type="scientific">Chitinophaga lutea</name>
    <dbReference type="NCBI Taxonomy" id="2488634"/>
    <lineage>
        <taxon>Bacteria</taxon>
        <taxon>Pseudomonadati</taxon>
        <taxon>Bacteroidota</taxon>
        <taxon>Chitinophagia</taxon>
        <taxon>Chitinophagales</taxon>
        <taxon>Chitinophagaceae</taxon>
        <taxon>Chitinophaga</taxon>
    </lineage>
</organism>
<dbReference type="GO" id="GO:0016740">
    <property type="term" value="F:transferase activity"/>
    <property type="evidence" value="ECO:0007669"/>
    <property type="project" value="UniProtKB-KW"/>
</dbReference>
<dbReference type="Proteomes" id="UP000278351">
    <property type="component" value="Unassembled WGS sequence"/>
</dbReference>
<keyword evidence="2" id="KW-1185">Reference proteome</keyword>
<dbReference type="PANTHER" id="PTHR34817">
    <property type="entry name" value="NUCLEOTIDYLTRANSFERASE"/>
    <property type="match status" value="1"/>
</dbReference>
<gene>
    <name evidence="1" type="ORF">EGT74_06175</name>
</gene>
<dbReference type="OrthoDB" id="9796845at2"/>
<proteinExistence type="predicted"/>
<dbReference type="EMBL" id="RPDH01000001">
    <property type="protein sequence ID" value="RPE13117.1"/>
    <property type="molecule type" value="Genomic_DNA"/>
</dbReference>
<dbReference type="Pfam" id="PF10127">
    <property type="entry name" value="RlaP"/>
    <property type="match status" value="1"/>
</dbReference>